<reference evidence="11 12" key="1">
    <citation type="submission" date="2019-05" db="EMBL/GenBank/DDBJ databases">
        <title>The metagenome of a microbial culture collection derived from dairy environment covers the genomic content of the human microbiome.</title>
        <authorList>
            <person name="Roder T."/>
            <person name="Wuthrich D."/>
            <person name="Sattari Z."/>
            <person name="Von Ah U."/>
            <person name="Bar C."/>
            <person name="Ronchi F."/>
            <person name="Macpherson A.J."/>
            <person name="Ganal-Vonarburg S.C."/>
            <person name="Bruggmann R."/>
            <person name="Vergeres G."/>
        </authorList>
    </citation>
    <scope>NUCLEOTIDE SEQUENCE [LARGE SCALE GENOMIC DNA]</scope>
    <source>
        <strain evidence="11 12">FAM 18815</strain>
    </source>
</reference>
<evidence type="ECO:0000256" key="3">
    <source>
        <dbReference type="ARBA" id="ARBA00022618"/>
    </source>
</evidence>
<comment type="function">
    <text evidence="8">Cell division protein that may be involved in stabilizing or promoting the assembly of the division complex.</text>
</comment>
<dbReference type="HAMAP" id="MF_00912">
    <property type="entry name" value="DivIB"/>
    <property type="match status" value="1"/>
</dbReference>
<evidence type="ECO:0000256" key="8">
    <source>
        <dbReference type="HAMAP-Rule" id="MF_00912"/>
    </source>
</evidence>
<dbReference type="PROSITE" id="PS51779">
    <property type="entry name" value="POTRA"/>
    <property type="match status" value="1"/>
</dbReference>
<name>A0A5R9BYD6_9LACO</name>
<dbReference type="PANTHER" id="PTHR37820">
    <property type="entry name" value="CELL DIVISION PROTEIN DIVIB"/>
    <property type="match status" value="1"/>
</dbReference>
<dbReference type="GO" id="GO:0032153">
    <property type="term" value="C:cell division site"/>
    <property type="evidence" value="ECO:0007669"/>
    <property type="project" value="UniProtKB-UniRule"/>
</dbReference>
<dbReference type="EMBL" id="VBTH01000004">
    <property type="protein sequence ID" value="TLQ05001.1"/>
    <property type="molecule type" value="Genomic_DNA"/>
</dbReference>
<protein>
    <recommendedName>
        <fullName evidence="8">Cell division protein DivIB</fullName>
    </recommendedName>
</protein>
<keyword evidence="3 8" id="KW-0132">Cell division</keyword>
<keyword evidence="6 8" id="KW-0472">Membrane</keyword>
<evidence type="ECO:0000313" key="11">
    <source>
        <dbReference type="EMBL" id="TLQ05001.1"/>
    </source>
</evidence>
<keyword evidence="2 8" id="KW-1003">Cell membrane</keyword>
<dbReference type="InterPro" id="IPR034746">
    <property type="entry name" value="POTRA"/>
</dbReference>
<dbReference type="Pfam" id="PF03799">
    <property type="entry name" value="FtsQ_DivIB_C"/>
    <property type="match status" value="1"/>
</dbReference>
<comment type="similarity">
    <text evidence="8">Belongs to the FtsQ/DivIB family. DivIB subfamily.</text>
</comment>
<dbReference type="GO" id="GO:0043093">
    <property type="term" value="P:FtsZ-dependent cytokinesis"/>
    <property type="evidence" value="ECO:0007669"/>
    <property type="project" value="UniProtKB-UniRule"/>
</dbReference>
<keyword evidence="4 8" id="KW-0812">Transmembrane</keyword>
<dbReference type="RefSeq" id="WP_138474031.1">
    <property type="nucleotide sequence ID" value="NZ_VBTH01000004.1"/>
</dbReference>
<evidence type="ECO:0000259" key="10">
    <source>
        <dbReference type="PROSITE" id="PS51779"/>
    </source>
</evidence>
<evidence type="ECO:0000256" key="4">
    <source>
        <dbReference type="ARBA" id="ARBA00022692"/>
    </source>
</evidence>
<gene>
    <name evidence="8" type="primary">divIB</name>
    <name evidence="11" type="ORF">FEZ51_03560</name>
</gene>
<dbReference type="OrthoDB" id="1819027at2"/>
<dbReference type="Proteomes" id="UP000305541">
    <property type="component" value="Unassembled WGS sequence"/>
</dbReference>
<feature type="transmembrane region" description="Helical" evidence="8">
    <location>
        <begin position="56"/>
        <end position="74"/>
    </location>
</feature>
<feature type="compositionally biased region" description="Low complexity" evidence="9">
    <location>
        <begin position="308"/>
        <end position="323"/>
    </location>
</feature>
<feature type="domain" description="POTRA" evidence="10">
    <location>
        <begin position="77"/>
        <end position="148"/>
    </location>
</feature>
<comment type="subcellular location">
    <subcellularLocation>
        <location evidence="8">Cell membrane</location>
        <topology evidence="8">Single-pass type II membrane protein</topology>
    </subcellularLocation>
    <subcellularLocation>
        <location evidence="1">Membrane</location>
    </subcellularLocation>
    <text evidence="8">Localizes to the division septum.</text>
</comment>
<feature type="region of interest" description="Disordered" evidence="9">
    <location>
        <begin position="280"/>
        <end position="323"/>
    </location>
</feature>
<dbReference type="InterPro" id="IPR005548">
    <property type="entry name" value="Cell_div_FtsQ/DivIB_C"/>
</dbReference>
<organism evidence="11 12">
    <name type="scientific">Pediococcus stilesii</name>
    <dbReference type="NCBI Taxonomy" id="331679"/>
    <lineage>
        <taxon>Bacteria</taxon>
        <taxon>Bacillati</taxon>
        <taxon>Bacillota</taxon>
        <taxon>Bacilli</taxon>
        <taxon>Lactobacillales</taxon>
        <taxon>Lactobacillaceae</taxon>
        <taxon>Pediococcus</taxon>
    </lineage>
</organism>
<sequence length="323" mass="36339">MKKKKDEELTPWAKYQRDHKNQGRSSKGSSKKTPRSKRRASVKSGVSFKVSKKKSVVFGAVLVLMLLIGVYFFSPISQVRSIKISGNKRTSTSEISKNLTLKKGDSIFVSMFKKGSYENQLLKKDSDLKNVTIDVSLAGRANVQISENAIMGYVIRNKMYYTVRQDGTVVKKDSKQPTGNYPIFRGFKNDGTLKKFLKEYAQMPNEVQNGVAEVTLSPTKNIKNRIHFFMNDGNQVYAVISSFAKKMKYYPEISANMKKKGIIDLQVGAYSRPYGWTDEYKESRQSSEAESSYAEQQKAATKKSANMSSSETNSSTNDSDSVE</sequence>
<dbReference type="Gene3D" id="3.40.50.10960">
    <property type="match status" value="1"/>
</dbReference>
<evidence type="ECO:0000256" key="9">
    <source>
        <dbReference type="SAM" id="MobiDB-lite"/>
    </source>
</evidence>
<evidence type="ECO:0000256" key="7">
    <source>
        <dbReference type="ARBA" id="ARBA00023306"/>
    </source>
</evidence>
<evidence type="ECO:0000256" key="5">
    <source>
        <dbReference type="ARBA" id="ARBA00022989"/>
    </source>
</evidence>
<dbReference type="Pfam" id="PF08478">
    <property type="entry name" value="POTRA_1"/>
    <property type="match status" value="1"/>
</dbReference>
<feature type="compositionally biased region" description="Basic residues" evidence="9">
    <location>
        <begin position="29"/>
        <end position="41"/>
    </location>
</feature>
<keyword evidence="7 8" id="KW-0131">Cell cycle</keyword>
<feature type="compositionally biased region" description="Low complexity" evidence="9">
    <location>
        <begin position="288"/>
        <end position="299"/>
    </location>
</feature>
<proteinExistence type="inferred from homology"/>
<dbReference type="PANTHER" id="PTHR37820:SF1">
    <property type="entry name" value="CELL DIVISION PROTEIN FTSQ"/>
    <property type="match status" value="1"/>
</dbReference>
<comment type="caution">
    <text evidence="11">The sequence shown here is derived from an EMBL/GenBank/DDBJ whole genome shotgun (WGS) entry which is preliminary data.</text>
</comment>
<dbReference type="InterPro" id="IPR026580">
    <property type="entry name" value="DivIB"/>
</dbReference>
<evidence type="ECO:0000256" key="1">
    <source>
        <dbReference type="ARBA" id="ARBA00004370"/>
    </source>
</evidence>
<dbReference type="InterPro" id="IPR050487">
    <property type="entry name" value="FtsQ_DivIB"/>
</dbReference>
<evidence type="ECO:0000313" key="12">
    <source>
        <dbReference type="Proteomes" id="UP000305541"/>
    </source>
</evidence>
<feature type="region of interest" description="Disordered" evidence="9">
    <location>
        <begin position="1"/>
        <end position="44"/>
    </location>
</feature>
<dbReference type="AlphaFoldDB" id="A0A5R9BYD6"/>
<accession>A0A5R9BYD6</accession>
<dbReference type="GO" id="GO:0005886">
    <property type="term" value="C:plasma membrane"/>
    <property type="evidence" value="ECO:0007669"/>
    <property type="project" value="UniProtKB-SubCell"/>
</dbReference>
<keyword evidence="5 8" id="KW-1133">Transmembrane helix</keyword>
<evidence type="ECO:0000256" key="2">
    <source>
        <dbReference type="ARBA" id="ARBA00022475"/>
    </source>
</evidence>
<dbReference type="InterPro" id="IPR013685">
    <property type="entry name" value="POTRA_FtsQ_type"/>
</dbReference>
<evidence type="ECO:0000256" key="6">
    <source>
        <dbReference type="ARBA" id="ARBA00023136"/>
    </source>
</evidence>